<gene>
    <name evidence="2" type="ORF">EHLA_3304</name>
</gene>
<dbReference type="InterPro" id="IPR018631">
    <property type="entry name" value="AAA-ATPase-like_dom"/>
</dbReference>
<name>A0A285PXD2_9FIRM</name>
<dbReference type="PANTHER" id="PTHR34825:SF1">
    <property type="entry name" value="AAA-ATPASE-LIKE DOMAIN-CONTAINING PROTEIN"/>
    <property type="match status" value="1"/>
</dbReference>
<proteinExistence type="predicted"/>
<evidence type="ECO:0000313" key="3">
    <source>
        <dbReference type="Proteomes" id="UP000217549"/>
    </source>
</evidence>
<dbReference type="RefSeq" id="WP_173854322.1">
    <property type="nucleotide sequence ID" value="NZ_LT907978.1"/>
</dbReference>
<dbReference type="EMBL" id="LT907978">
    <property type="protein sequence ID" value="SOB73852.1"/>
    <property type="molecule type" value="Genomic_DNA"/>
</dbReference>
<dbReference type="InterPro" id="IPR012547">
    <property type="entry name" value="PDDEXK_9"/>
</dbReference>
<accession>A0A285PXD2</accession>
<sequence>MTDIRYISTKEAAGIMGLSTRRVVGLCNAGKLEGALRKGRNWMVPEETVYAYLGTAKPKEENGEILSCAVGNTSYMDVVKNSYYVDKTLLIRDLIDDQVPVILFTRPRRFGKTLALDMLKTFFEKTKEDTSIYFKDKQIWSCGEKYQKMQGAFPVISITFKDAKFSDWASTYAAIKNVIRDEFMRHNELFTSDRLNPVEQDYLSRMQTDELSDVEYTRSLLNLGRMLEKHHQSKVVILIDEYDTPIQQGHSRSFYNEVITFMRNFMSGGLKDNPSLAFGVLTGILRVSKENLFSGLNNPIVNSVLDEKYSKYFGFTVDEVNTMAAYYGQEAKLEELREWYDGYRFGSTEIYNPWSVANYFYNNCQAKPYWTNTSDNEIIREIMISLTPDIAENLFALLQGQTVQASLNMDVIYPRITDGTDTIFSFLLLAGYLKPVSDAVETEFGTFMELALPNKEIRRVYNTEILSWLRGTVDGNVMAGLEKALYLNDGKKLQEFLRKYMITCISCFDGAAEGFYHGMMLGLAAGMSSRYYIRSNRESGEGRFDLVLEPKVHSLPGIIMEFKATKNDAGLSASADEALKQIEDKHYDTDMKDRGIKEIVKYGIAFAGKNVEIANG</sequence>
<feature type="domain" description="AAA-ATPase-like" evidence="1">
    <location>
        <begin position="78"/>
        <end position="293"/>
    </location>
</feature>
<dbReference type="AlphaFoldDB" id="A0A285PXD2"/>
<protein>
    <submittedName>
        <fullName evidence="2">PD-(D/E)XK nuclease superfamily</fullName>
    </submittedName>
</protein>
<dbReference type="Proteomes" id="UP000217549">
    <property type="component" value="Chromosome I"/>
</dbReference>
<keyword evidence="3" id="KW-1185">Reference proteome</keyword>
<reference evidence="3" key="1">
    <citation type="submission" date="2017-09" db="EMBL/GenBank/DDBJ databases">
        <authorList>
            <person name="Shetty A S."/>
        </authorList>
    </citation>
    <scope>NUCLEOTIDE SEQUENCE [LARGE SCALE GENOMIC DNA]</scope>
</reference>
<organism evidence="2 3">
    <name type="scientific">Anaerobutyricum hallii</name>
    <dbReference type="NCBI Taxonomy" id="39488"/>
    <lineage>
        <taxon>Bacteria</taxon>
        <taxon>Bacillati</taxon>
        <taxon>Bacillota</taxon>
        <taxon>Clostridia</taxon>
        <taxon>Lachnospirales</taxon>
        <taxon>Lachnospiraceae</taxon>
        <taxon>Anaerobutyricum</taxon>
    </lineage>
</organism>
<dbReference type="PANTHER" id="PTHR34825">
    <property type="entry name" value="CONSERVED PROTEIN, WITH A WEAK D-GALACTARATE DEHYDRATASE/ALTRONATE HYDROLASE DOMAIN"/>
    <property type="match status" value="1"/>
</dbReference>
<evidence type="ECO:0000259" key="1">
    <source>
        <dbReference type="Pfam" id="PF09820"/>
    </source>
</evidence>
<evidence type="ECO:0000313" key="2">
    <source>
        <dbReference type="EMBL" id="SOB73852.1"/>
    </source>
</evidence>
<dbReference type="Pfam" id="PF09820">
    <property type="entry name" value="AAA-ATPase_like"/>
    <property type="match status" value="1"/>
</dbReference>
<dbReference type="KEGG" id="ehl:EHLA_3304"/>
<dbReference type="Pfam" id="PF08011">
    <property type="entry name" value="PDDEXK_9"/>
    <property type="match status" value="1"/>
</dbReference>